<reference evidence="2" key="1">
    <citation type="submission" date="2020-09" db="EMBL/GenBank/DDBJ databases">
        <title>Secondary metabolite and genome analysis of marine Streptomyces chumphonensis KK1-2T.</title>
        <authorList>
            <person name="Phongsopitanun W."/>
            <person name="Kanchanasin P."/>
            <person name="Pittayakhajonwut P."/>
            <person name="Suwanborirux K."/>
            <person name="Tanasupawat S."/>
        </authorList>
    </citation>
    <scope>NUCLEOTIDE SEQUENCE</scope>
    <source>
        <strain evidence="2">KK1-2</strain>
    </source>
</reference>
<organism evidence="2 3">
    <name type="scientific">Streptomyces chumphonensis</name>
    <dbReference type="NCBI Taxonomy" id="1214925"/>
    <lineage>
        <taxon>Bacteria</taxon>
        <taxon>Bacillati</taxon>
        <taxon>Actinomycetota</taxon>
        <taxon>Actinomycetes</taxon>
        <taxon>Kitasatosporales</taxon>
        <taxon>Streptomycetaceae</taxon>
        <taxon>Streptomyces</taxon>
    </lineage>
</organism>
<gene>
    <name evidence="2" type="ORF">IF129_00235</name>
</gene>
<evidence type="ECO:0000313" key="2">
    <source>
        <dbReference type="EMBL" id="MBD3930000.1"/>
    </source>
</evidence>
<sequence>MSSAVFAKSLTDSRRGLIGWAVGIALVGVVYASTYPSQKENTANLPEALRESLNIDATAAGYLHASVFGVILPLLAMVYGIMAGSRAVASDEESGQLDLLLAHPVTRTSLAAQRFWALTVGALAIAVLVWLGLLTVRSSAELTSVTPLEFLAQCLNLALLAVFFGALALGVGAATGKRNVVLAASAAVGVLAYTASTFAGQLDADWLAWLTPFHYYIGGEPLRNGFQWADAAVLVVASAVFVGVGLFRFNRRDVNA</sequence>
<dbReference type="RefSeq" id="WP_191207320.1">
    <property type="nucleotide sequence ID" value="NZ_BAABKL010000025.1"/>
</dbReference>
<evidence type="ECO:0000256" key="1">
    <source>
        <dbReference type="SAM" id="Phobius"/>
    </source>
</evidence>
<feature type="transmembrane region" description="Helical" evidence="1">
    <location>
        <begin position="150"/>
        <end position="173"/>
    </location>
</feature>
<dbReference type="GO" id="GO:0005886">
    <property type="term" value="C:plasma membrane"/>
    <property type="evidence" value="ECO:0007669"/>
    <property type="project" value="UniProtKB-SubCell"/>
</dbReference>
<dbReference type="AlphaFoldDB" id="A0A927IAS2"/>
<dbReference type="GO" id="GO:0140359">
    <property type="term" value="F:ABC-type transporter activity"/>
    <property type="evidence" value="ECO:0007669"/>
    <property type="project" value="InterPro"/>
</dbReference>
<dbReference type="Pfam" id="PF12679">
    <property type="entry name" value="ABC2_membrane_2"/>
    <property type="match status" value="1"/>
</dbReference>
<dbReference type="PANTHER" id="PTHR43471">
    <property type="entry name" value="ABC TRANSPORTER PERMEASE"/>
    <property type="match status" value="1"/>
</dbReference>
<feature type="transmembrane region" description="Helical" evidence="1">
    <location>
        <begin position="180"/>
        <end position="200"/>
    </location>
</feature>
<feature type="transmembrane region" description="Helical" evidence="1">
    <location>
        <begin position="231"/>
        <end position="249"/>
    </location>
</feature>
<feature type="transmembrane region" description="Helical" evidence="1">
    <location>
        <begin position="115"/>
        <end position="138"/>
    </location>
</feature>
<dbReference type="PANTHER" id="PTHR43471:SF12">
    <property type="entry name" value="HYPOTHETICAL MEMBRANE PROTEIN, CONSERVED"/>
    <property type="match status" value="1"/>
</dbReference>
<keyword evidence="1" id="KW-1133">Transmembrane helix</keyword>
<dbReference type="EMBL" id="JACXYU010000001">
    <property type="protein sequence ID" value="MBD3930000.1"/>
    <property type="molecule type" value="Genomic_DNA"/>
</dbReference>
<dbReference type="Proteomes" id="UP000632289">
    <property type="component" value="Unassembled WGS sequence"/>
</dbReference>
<evidence type="ECO:0000313" key="3">
    <source>
        <dbReference type="Proteomes" id="UP000632289"/>
    </source>
</evidence>
<keyword evidence="1" id="KW-0472">Membrane</keyword>
<feature type="transmembrane region" description="Helical" evidence="1">
    <location>
        <begin position="62"/>
        <end position="82"/>
    </location>
</feature>
<keyword evidence="1" id="KW-0812">Transmembrane</keyword>
<protein>
    <submittedName>
        <fullName evidence="2">ABC transporter permease subunit</fullName>
    </submittedName>
</protein>
<keyword evidence="3" id="KW-1185">Reference proteome</keyword>
<name>A0A927IAS2_9ACTN</name>
<proteinExistence type="predicted"/>
<comment type="caution">
    <text evidence="2">The sequence shown here is derived from an EMBL/GenBank/DDBJ whole genome shotgun (WGS) entry which is preliminary data.</text>
</comment>
<accession>A0A927IAS2</accession>